<dbReference type="Gene3D" id="3.40.630.30">
    <property type="match status" value="1"/>
</dbReference>
<keyword evidence="2" id="KW-1185">Reference proteome</keyword>
<dbReference type="InterPro" id="IPR023214">
    <property type="entry name" value="HAD_sf"/>
</dbReference>
<accession>A0ABY6Q1B5</accession>
<evidence type="ECO:0000313" key="1">
    <source>
        <dbReference type="EMBL" id="UZK58019.1"/>
    </source>
</evidence>
<dbReference type="InterPro" id="IPR036514">
    <property type="entry name" value="SGNH_hydro_sf"/>
</dbReference>
<reference evidence="1" key="1">
    <citation type="journal article" date="2022" name="Front. Microbiol.">
        <title>Mirubactin C rescues the lethal effect of cell wall biosynthesis mutations in Bacillus subtilis.</title>
        <authorList>
            <person name="Kepplinger B."/>
            <person name="Wen X."/>
            <person name="Tyler A.R."/>
            <person name="Kim B.Y."/>
            <person name="Brown J."/>
            <person name="Banks P."/>
            <person name="Dashti Y."/>
            <person name="Mackenzie E.S."/>
            <person name="Wills C."/>
            <person name="Kawai Y."/>
            <person name="Waldron K.J."/>
            <person name="Allenby N.E.E."/>
            <person name="Wu L.J."/>
            <person name="Hall M.J."/>
            <person name="Errington J."/>
        </authorList>
    </citation>
    <scope>NUCLEOTIDE SEQUENCE</scope>
    <source>
        <strain evidence="1">MDA8-470</strain>
    </source>
</reference>
<dbReference type="InterPro" id="IPR036412">
    <property type="entry name" value="HAD-like_sf"/>
</dbReference>
<dbReference type="SUPFAM" id="SSF55729">
    <property type="entry name" value="Acyl-CoA N-acyltransferases (Nat)"/>
    <property type="match status" value="1"/>
</dbReference>
<proteinExistence type="predicted"/>
<dbReference type="InterPro" id="IPR016181">
    <property type="entry name" value="Acyl_CoA_acyltransferase"/>
</dbReference>
<dbReference type="SUPFAM" id="SSF56784">
    <property type="entry name" value="HAD-like"/>
    <property type="match status" value="1"/>
</dbReference>
<evidence type="ECO:0000313" key="2">
    <source>
        <dbReference type="Proteomes" id="UP001164963"/>
    </source>
</evidence>
<dbReference type="Proteomes" id="UP001164963">
    <property type="component" value="Chromosome"/>
</dbReference>
<organism evidence="1 2">
    <name type="scientific">Streptomyces drozdowiczii</name>
    <dbReference type="NCBI Taxonomy" id="202862"/>
    <lineage>
        <taxon>Bacteria</taxon>
        <taxon>Bacillati</taxon>
        <taxon>Actinomycetota</taxon>
        <taxon>Actinomycetes</taxon>
        <taxon>Kitasatosporales</taxon>
        <taxon>Streptomycetaceae</taxon>
        <taxon>Streptomyces</taxon>
    </lineage>
</organism>
<name>A0ABY6Q1B5_9ACTN</name>
<dbReference type="EMBL" id="CP098740">
    <property type="protein sequence ID" value="UZK58019.1"/>
    <property type="molecule type" value="Genomic_DNA"/>
</dbReference>
<dbReference type="Gene3D" id="3.40.50.1110">
    <property type="entry name" value="SGNH hydrolase"/>
    <property type="match status" value="1"/>
</dbReference>
<sequence length="642" mass="69499">MTAPLEELRALHTTGRLAARYPRVRSLLAEITDDPSRTEADLLTELRRCGRVLASLRTEDVLAGHPATPVVTVAVTGHSTLAQLTDPLTAELARHGLLAHQVHGTHGAYLRDLTDPGGELRTARPDLTLCVLDADAVLGRLPLPWGPDDVETACAELTAHLTRIAEAHTAHGTGTLVLNTLPLPRHCAQQLVDQQGRARLGAVWREFNARLLRLTESHPAVAVLDLDPVIASMGPAGDPRLALYTRSPFSDELFSAYARDAAHVLRSRSGLAKKCLVLDLDNTLWGGVLGEDGPDGIAPGGSLIGEPYAAVQRVAKQLAAQGVLLAVSSKNDPGPVHDVLAGHPDMTLRPADFVAVHAGWEPKDGSLHAIARRLGISADALVFLDDSPVERALIRRHLPGTAVVPLGPEPALHLHALLRDGWFDTPQITDDDTRRTVRYQEAAAREKFRGSTGSYEDYLTELRTEVSLSGPEPHEIRRLSQLSLRTNQFNLTGERVQADRVAAFQHTDGHQVLAVRVSDRFGDSGLVGALFVRREGDTLAVDNVFLSCRALARGIEDACLATVLAHARDQGLAAVRARYRPTRSNARVRGFYPSLGFTQEEGTDGDGIWFRHTLDPLPPVPGHLTLDARLGGTVHGHHLQHH</sequence>
<dbReference type="InterPro" id="IPR010037">
    <property type="entry name" value="FkbH_domain"/>
</dbReference>
<dbReference type="InterPro" id="IPR010033">
    <property type="entry name" value="HAD_SF_ppase_IIIC"/>
</dbReference>
<dbReference type="Gene3D" id="3.40.50.1000">
    <property type="entry name" value="HAD superfamily/HAD-like"/>
    <property type="match status" value="1"/>
</dbReference>
<dbReference type="RefSeq" id="WP_265546539.1">
    <property type="nucleotide sequence ID" value="NZ_CP098740.1"/>
</dbReference>
<protein>
    <submittedName>
        <fullName evidence="1">HAD-IIIC family phosphatase</fullName>
    </submittedName>
</protein>
<dbReference type="NCBIfam" id="TIGR01681">
    <property type="entry name" value="HAD-SF-IIIC"/>
    <property type="match status" value="1"/>
</dbReference>
<dbReference type="NCBIfam" id="TIGR01686">
    <property type="entry name" value="FkbH"/>
    <property type="match status" value="1"/>
</dbReference>
<gene>
    <name evidence="1" type="ORF">NEH16_31540</name>
</gene>